<protein>
    <submittedName>
        <fullName evidence="6">Uncharacterized protein K02A2.6</fullName>
    </submittedName>
</protein>
<feature type="compositionally biased region" description="Low complexity" evidence="2">
    <location>
        <begin position="647"/>
        <end position="676"/>
    </location>
</feature>
<evidence type="ECO:0000313" key="7">
    <source>
        <dbReference type="Proteomes" id="UP001152797"/>
    </source>
</evidence>
<dbReference type="EMBL" id="CAMXCT030004580">
    <property type="protein sequence ID" value="CAL4796954.1"/>
    <property type="molecule type" value="Genomic_DNA"/>
</dbReference>
<organism evidence="4">
    <name type="scientific">Cladocopium goreaui</name>
    <dbReference type="NCBI Taxonomy" id="2562237"/>
    <lineage>
        <taxon>Eukaryota</taxon>
        <taxon>Sar</taxon>
        <taxon>Alveolata</taxon>
        <taxon>Dinophyceae</taxon>
        <taxon>Suessiales</taxon>
        <taxon>Symbiodiniaceae</taxon>
        <taxon>Cladocopium</taxon>
    </lineage>
</organism>
<feature type="coiled-coil region" evidence="1">
    <location>
        <begin position="308"/>
        <end position="356"/>
    </location>
</feature>
<evidence type="ECO:0000256" key="2">
    <source>
        <dbReference type="SAM" id="MobiDB-lite"/>
    </source>
</evidence>
<feature type="region of interest" description="Disordered" evidence="2">
    <location>
        <begin position="850"/>
        <end position="891"/>
    </location>
</feature>
<evidence type="ECO:0000259" key="3">
    <source>
        <dbReference type="PROSITE" id="PS50994"/>
    </source>
</evidence>
<dbReference type="EMBL" id="CAMXCT010004580">
    <property type="protein sequence ID" value="CAI4009642.1"/>
    <property type="molecule type" value="Genomic_DNA"/>
</dbReference>
<dbReference type="PANTHER" id="PTHR37984:SF5">
    <property type="entry name" value="PROTEIN NYNRIN-LIKE"/>
    <property type="match status" value="1"/>
</dbReference>
<dbReference type="Proteomes" id="UP001152797">
    <property type="component" value="Unassembled WGS sequence"/>
</dbReference>
<reference evidence="5" key="2">
    <citation type="submission" date="2024-04" db="EMBL/GenBank/DDBJ databases">
        <authorList>
            <person name="Chen Y."/>
            <person name="Shah S."/>
            <person name="Dougan E. K."/>
            <person name="Thang M."/>
            <person name="Chan C."/>
        </authorList>
    </citation>
    <scope>NUCLEOTIDE SEQUENCE [LARGE SCALE GENOMIC DNA]</scope>
</reference>
<feature type="compositionally biased region" description="Basic and acidic residues" evidence="2">
    <location>
        <begin position="1841"/>
        <end position="1857"/>
    </location>
</feature>
<feature type="domain" description="Integrase catalytic" evidence="3">
    <location>
        <begin position="1395"/>
        <end position="1559"/>
    </location>
</feature>
<sequence length="2126" mass="235104">MAEEDKGTSSWYKVPTWSGDPSEWRSFKREMEWWLASLDPESCKKYNVAARWALRQSGVVRARCEEFDPADLKGTTEVRRADPDTGAEVVAEEADPFSGIRKLLSALEASMGRTEMDRKAELRKQFYQTIRRSAGERISTFCTRYRTLIGEMRREGITLPAGELGWFLKDRLGLDALRIQLLDTALQGKEDYEEVEREVLRLFRDLHVSDPLYKSKPVGGNDNKSYPLQRFLQSSNQHGPRSGAPSSAGSSVKSFKTSSSYRFGRPSSSASSGRQAYVVEDATEVEPEGDEELIPDDGDGNANGPNLEEVLQCEAEVLAAEIQELEESGEFDTAVLEELEAGVEQAAESLVTMREARSRINEIKRDRGFGRAPAGSKPKLNGNQVEKKKTKTQCWDCGEFGHWGGDPQCPKPGAGLHKPKHAGKRPAVQKHVKVVESLNTEHVLDEPPVSNEINMVHHDSMRFEEALESSKQEDKPENELFRFGNGGTQRSSVRYRLPVMVGNNLLAVWVSVVKVPSLGLLLGRDFLDGIGAVISFTKQKLRPDFLDGKLISLSQVAAGHFALSLVPSTWPRLGGLRWRRWGPDGILEQQITSQAWLSRKLNMSKQFEKHGGSHEHLVTEQGFNAAHLAVLTFPMPGPSVQAMSLKTQPSRSTTSPTSSEVGVPTSTSPVTSPTTSHGPSAKGQGKLRKPMVPNGTPAGHSRSMARIWDMVLDKSLMKKHGEKALTMGLCTAKNLQECSGFRNRVGWKLAFLESPLLDGMLAARYMKGQAAKLRKEMLREAKEEAAKLEAAGTKEQAMRQLIGPKGGLPTLKGDLLKLGALLNLDLNDQMKVEQIKEAIKPMLATLKGVATSSSSSDAVDAKAKVAAKRGAKPKTQSAPPPRPLADHPAEPSLASANTTAEIQAMLAQQELRFQSMMNQMMQHMVSLQQVPAAAVPRDFTDEEMREINAAYADQLEEEQLWAVHGEEMEWMTPAERAARADGLRMPDEPSTSEWRLEADRIKTGQAQQIAQAWQKHKRDQELISKGDVHAVMQAEWMGEMESCLNECFVSSLVLAPGLRPPPEPDGVFVSEVFTTVQRTIKEAANKGHSVGSAMSLETGWNFLKAADRQAAKEVVMKEKPYLLALAFPCGPWSALMRLNPSKDLALRRAEGRVLIKFAIELAELQLQHGRHFLLENPLTAESWSLAELKRFLRRLECHQAVFDQCRFKLRGPSGLLHKKPTKVVTSSEKIADRLDGKRCHKDHEHEHVMGGSRVTAAAGLYTKELAREIIKGLEEEFEKTYGCGFIHETLAVDGAETDGDLEDALDREVDPPVEFRDIDESDDEAQVLPANMKVSAAVKEAVKKLHCNTGHRSNRRLARSLAIAGAPPEAIAAAKSLQCSICQERRPPRARRPATLPTPKDAGDQVHIDLFELHDLAENRFYVAHAIDSVSKFQMAEVLKDKSADAVVNFMVRRWMPIFGPPRVLVADQGREFISWKFEEMAAQHSILLWHTAVQAPWQNGVCEKGGGILKAIATAVIKSQSLLGADDVDLAVQEAVMAYNSDINEAGVTPAQAALGRQPRMIGDVLGDFGQRLSEHGLVECRPSFARQVAMREVAKLAMLRLHFSRGLRRAEMARSRTPTVTDAQALQPGMIVYYYRMSKYNSKTGPSKRKLSLKRWHGPGLLVAMEGHSNCFISHKGQLVKAAIEHVRKASTMEQITMEEWESAIQDVVEAAMNDRDGGVQGPLVVEPPVEGGEAYGDQGVASQPAEASAPASVALQPQELVAAVAPALSQPVASAPPSRRSSLLSSIPGLPAQPSVGLSRPQVARSGSRTPRTPRSQLPRSRPEAAASQAPIEAEVVDESRKRASDVPVERLQDAEGNPPPEAPGESHETLKVSTVSERLNDYEHPLKQIVRLAEQDKKHPLDHAPDDHGSWDGRWPLPSRSEWMAHEHYGIPWPSGSAEVNAVQTARKEYKWPEMNESYKESFRLAAADGWRVWVDNSAVEVLSPKEAREIRQRLKLRGEGHKILTPRFVFTDKHDGLRTSTNNLGLKASARLVVPGYRDLTAHVLRKDAPTCSRVSFHLLLVFTSSRRWILLSADVKSAFLKGEEFAPGERELYLGQIKVRSKSKMAMNRFYLLVKANLQD</sequence>
<dbReference type="InterPro" id="IPR036397">
    <property type="entry name" value="RNaseH_sf"/>
</dbReference>
<keyword evidence="7" id="KW-1185">Reference proteome</keyword>
<reference evidence="4" key="1">
    <citation type="submission" date="2022-10" db="EMBL/GenBank/DDBJ databases">
        <authorList>
            <person name="Chen Y."/>
            <person name="Dougan E. K."/>
            <person name="Chan C."/>
            <person name="Rhodes N."/>
            <person name="Thang M."/>
        </authorList>
    </citation>
    <scope>NUCLEOTIDE SEQUENCE</scope>
</reference>
<evidence type="ECO:0000313" key="6">
    <source>
        <dbReference type="EMBL" id="CAL4796954.1"/>
    </source>
</evidence>
<evidence type="ECO:0000313" key="5">
    <source>
        <dbReference type="EMBL" id="CAL1163017.1"/>
    </source>
</evidence>
<feature type="coiled-coil region" evidence="1">
    <location>
        <begin position="771"/>
        <end position="798"/>
    </location>
</feature>
<dbReference type="InterPro" id="IPR001584">
    <property type="entry name" value="Integrase_cat-core"/>
</dbReference>
<keyword evidence="1" id="KW-0175">Coiled coil</keyword>
<feature type="compositionally biased region" description="Low complexity" evidence="2">
    <location>
        <begin position="242"/>
        <end position="274"/>
    </location>
</feature>
<dbReference type="PROSITE" id="PS50994">
    <property type="entry name" value="INTEGRASE"/>
    <property type="match status" value="1"/>
</dbReference>
<dbReference type="GO" id="GO:0003676">
    <property type="term" value="F:nucleic acid binding"/>
    <property type="evidence" value="ECO:0007669"/>
    <property type="project" value="InterPro"/>
</dbReference>
<dbReference type="Pfam" id="PF00665">
    <property type="entry name" value="rve"/>
    <property type="match status" value="1"/>
</dbReference>
<feature type="compositionally biased region" description="Acidic residues" evidence="2">
    <location>
        <begin position="281"/>
        <end position="299"/>
    </location>
</feature>
<dbReference type="GO" id="GO:0015074">
    <property type="term" value="P:DNA integration"/>
    <property type="evidence" value="ECO:0007669"/>
    <property type="project" value="InterPro"/>
</dbReference>
<feature type="region of interest" description="Disordered" evidence="2">
    <location>
        <begin position="1721"/>
        <end position="1746"/>
    </location>
</feature>
<dbReference type="SUPFAM" id="SSF53098">
    <property type="entry name" value="Ribonuclease H-like"/>
    <property type="match status" value="1"/>
</dbReference>
<dbReference type="PANTHER" id="PTHR37984">
    <property type="entry name" value="PROTEIN CBG26694"/>
    <property type="match status" value="1"/>
</dbReference>
<dbReference type="EMBL" id="CAMXCT020004580">
    <property type="protein sequence ID" value="CAL1163017.1"/>
    <property type="molecule type" value="Genomic_DNA"/>
</dbReference>
<accession>A0A9P1GGE7</accession>
<feature type="region of interest" description="Disordered" evidence="2">
    <location>
        <begin position="1774"/>
        <end position="1874"/>
    </location>
</feature>
<feature type="compositionally biased region" description="Low complexity" evidence="2">
    <location>
        <begin position="1776"/>
        <end position="1789"/>
    </location>
</feature>
<comment type="caution">
    <text evidence="4">The sequence shown here is derived from an EMBL/GenBank/DDBJ whole genome shotgun (WGS) entry which is preliminary data.</text>
</comment>
<feature type="region of interest" description="Disordered" evidence="2">
    <location>
        <begin position="641"/>
        <end position="700"/>
    </location>
</feature>
<dbReference type="Gene3D" id="3.30.420.10">
    <property type="entry name" value="Ribonuclease H-like superfamily/Ribonuclease H"/>
    <property type="match status" value="1"/>
</dbReference>
<feature type="compositionally biased region" description="Low complexity" evidence="2">
    <location>
        <begin position="1808"/>
        <end position="1819"/>
    </location>
</feature>
<evidence type="ECO:0000313" key="4">
    <source>
        <dbReference type="EMBL" id="CAI4009642.1"/>
    </source>
</evidence>
<evidence type="ECO:0000256" key="1">
    <source>
        <dbReference type="SAM" id="Coils"/>
    </source>
</evidence>
<gene>
    <name evidence="4" type="ORF">C1SCF055_LOCUS34984</name>
</gene>
<feature type="region of interest" description="Disordered" evidence="2">
    <location>
        <begin position="233"/>
        <end position="306"/>
    </location>
</feature>
<dbReference type="InterPro" id="IPR012337">
    <property type="entry name" value="RNaseH-like_sf"/>
</dbReference>
<name>A0A9P1GGE7_9DINO</name>
<dbReference type="InterPro" id="IPR050951">
    <property type="entry name" value="Retrovirus_Pol_polyprotein"/>
</dbReference>
<proteinExistence type="predicted"/>